<protein>
    <recommendedName>
        <fullName evidence="1">ATPase AAA-type core domain-containing protein</fullName>
    </recommendedName>
</protein>
<dbReference type="PANTHER" id="PTHR40396:SF1">
    <property type="entry name" value="ATPASE AAA-TYPE CORE DOMAIN-CONTAINING PROTEIN"/>
    <property type="match status" value="1"/>
</dbReference>
<evidence type="ECO:0000313" key="2">
    <source>
        <dbReference type="EMBL" id="SDW39294.1"/>
    </source>
</evidence>
<accession>A0A1H2T7T0</accession>
<keyword evidence="3" id="KW-1185">Reference proteome</keyword>
<dbReference type="Gene3D" id="3.40.50.300">
    <property type="entry name" value="P-loop containing nucleotide triphosphate hydrolases"/>
    <property type="match status" value="1"/>
</dbReference>
<dbReference type="PANTHER" id="PTHR40396">
    <property type="entry name" value="ATPASE-LIKE PROTEIN"/>
    <property type="match status" value="1"/>
</dbReference>
<dbReference type="GO" id="GO:0005524">
    <property type="term" value="F:ATP binding"/>
    <property type="evidence" value="ECO:0007669"/>
    <property type="project" value="InterPro"/>
</dbReference>
<dbReference type="RefSeq" id="WP_016420304.1">
    <property type="nucleotide sequence ID" value="NZ_CAJPRD010000008.1"/>
</dbReference>
<organism evidence="2 3">
    <name type="scientific">Capnocytophaga granulosa</name>
    <dbReference type="NCBI Taxonomy" id="45242"/>
    <lineage>
        <taxon>Bacteria</taxon>
        <taxon>Pseudomonadati</taxon>
        <taxon>Bacteroidota</taxon>
        <taxon>Flavobacteriia</taxon>
        <taxon>Flavobacteriales</taxon>
        <taxon>Flavobacteriaceae</taxon>
        <taxon>Capnocytophaga</taxon>
    </lineage>
</organism>
<feature type="domain" description="ATPase AAA-type core" evidence="1">
    <location>
        <begin position="290"/>
        <end position="357"/>
    </location>
</feature>
<dbReference type="Proteomes" id="UP000182771">
    <property type="component" value="Unassembled WGS sequence"/>
</dbReference>
<dbReference type="GeneID" id="85016195"/>
<gene>
    <name evidence="2" type="ORF">SAMN05444420_10296</name>
</gene>
<dbReference type="InterPro" id="IPR027417">
    <property type="entry name" value="P-loop_NTPase"/>
</dbReference>
<feature type="domain" description="ATPase AAA-type core" evidence="1">
    <location>
        <begin position="54"/>
        <end position="160"/>
    </location>
</feature>
<comment type="caution">
    <text evidence="2">The sequence shown here is derived from an EMBL/GenBank/DDBJ whole genome shotgun (WGS) entry which is preliminary data.</text>
</comment>
<dbReference type="SUPFAM" id="SSF52540">
    <property type="entry name" value="P-loop containing nucleoside triphosphate hydrolases"/>
    <property type="match status" value="1"/>
</dbReference>
<sequence>MVILQDFSFGNFRSFKEIQTISLSKANLTSVQDIALEPTHTFKYKEGAFLKTKAIYGANASGKSNVVKALEAFLKIVSDSVRDSKVLSLIDSFVSAETIDQPTFFQMIFYIEEVRYRYGFEAKTGKITSEWLYGKKGRRELCYFIREDNAINEIDKTNFAEGVVYMNLTQQGEDSGEMLLPTNLFLTVLASFGFGKISKQITSNLNSINIISGLSNPTMMSYATEALKEASKKEFILNILKKGDTSIQDLEVIEAEKSDNFEEKKKPQLLVSKKEYMGGLAHGRFSFERYESEGTRKLFELSPYIYEAVKEGRPLVIDEFDARFHSLLTKRIVQLFNSEENKQTQFIFVTHDTSLLSSSFLRRDQIEFVEKDEAGASHLYSLAQINGIRAQASFEKDYRHGKYGAIPLVEDFSELAANS</sequence>
<proteinExistence type="predicted"/>
<dbReference type="GO" id="GO:0016887">
    <property type="term" value="F:ATP hydrolysis activity"/>
    <property type="evidence" value="ECO:0007669"/>
    <property type="project" value="InterPro"/>
</dbReference>
<evidence type="ECO:0000259" key="1">
    <source>
        <dbReference type="Pfam" id="PF13304"/>
    </source>
</evidence>
<dbReference type="InterPro" id="IPR003959">
    <property type="entry name" value="ATPase_AAA_core"/>
</dbReference>
<dbReference type="Pfam" id="PF13304">
    <property type="entry name" value="AAA_21"/>
    <property type="match status" value="2"/>
</dbReference>
<dbReference type="AlphaFoldDB" id="A0A1H2T7T0"/>
<name>A0A1H2T7T0_9FLAO</name>
<dbReference type="OrthoDB" id="9809324at2"/>
<evidence type="ECO:0000313" key="3">
    <source>
        <dbReference type="Proteomes" id="UP000182771"/>
    </source>
</evidence>
<dbReference type="EMBL" id="FNND01000002">
    <property type="protein sequence ID" value="SDW39294.1"/>
    <property type="molecule type" value="Genomic_DNA"/>
</dbReference>
<reference evidence="2 3" key="1">
    <citation type="submission" date="2016-10" db="EMBL/GenBank/DDBJ databases">
        <authorList>
            <person name="Varghese N."/>
            <person name="Submissions S."/>
        </authorList>
    </citation>
    <scope>NUCLEOTIDE SEQUENCE [LARGE SCALE GENOMIC DNA]</scope>
    <source>
        <strain evidence="2 3">DSM 11449</strain>
    </source>
</reference>